<feature type="compositionally biased region" description="Acidic residues" evidence="1">
    <location>
        <begin position="117"/>
        <end position="128"/>
    </location>
</feature>
<feature type="region of interest" description="Disordered" evidence="1">
    <location>
        <begin position="1"/>
        <end position="135"/>
    </location>
</feature>
<sequence length="135" mass="14132">MSKTPLLLRTAPGFGTGSYGAAPVGASTENSEEEDDHLIRKEKRKKSSSALRTLRNSSSAATFKSSRSNSGPSSSANLGTVSRTKCLTGSNAQIDGADGEFGSSPIKIRDAESDSISTDEDTEEALLDGDEKWTG</sequence>
<keyword evidence="3" id="KW-1185">Reference proteome</keyword>
<name>A0A395J3U8_9HELO</name>
<comment type="caution">
    <text evidence="2">The sequence shown here is derived from an EMBL/GenBank/DDBJ whole genome shotgun (WGS) entry which is preliminary data.</text>
</comment>
<protein>
    <submittedName>
        <fullName evidence="2">Uncharacterized protein</fullName>
    </submittedName>
</protein>
<feature type="compositionally biased region" description="Low complexity" evidence="1">
    <location>
        <begin position="55"/>
        <end position="75"/>
    </location>
</feature>
<dbReference type="Proteomes" id="UP000249056">
    <property type="component" value="Unassembled WGS sequence"/>
</dbReference>
<evidence type="ECO:0000313" key="2">
    <source>
        <dbReference type="EMBL" id="RAL66798.1"/>
    </source>
</evidence>
<reference evidence="2 3" key="1">
    <citation type="submission" date="2018-06" db="EMBL/GenBank/DDBJ databases">
        <title>Genome Sequence of the Brown Rot Fungal Pathogen Monilinia fructigena.</title>
        <authorList>
            <person name="Landi L."/>
            <person name="De Miccolis Angelini R.M."/>
            <person name="Pollastro S."/>
            <person name="Abate D."/>
            <person name="Faretra F."/>
            <person name="Romanazzi G."/>
        </authorList>
    </citation>
    <scope>NUCLEOTIDE SEQUENCE [LARGE SCALE GENOMIC DNA]</scope>
    <source>
        <strain evidence="2 3">Mfrg269</strain>
    </source>
</reference>
<evidence type="ECO:0000256" key="1">
    <source>
        <dbReference type="SAM" id="MobiDB-lite"/>
    </source>
</evidence>
<feature type="compositionally biased region" description="Polar residues" evidence="1">
    <location>
        <begin position="76"/>
        <end position="93"/>
    </location>
</feature>
<dbReference type="EMBL" id="QKRW01000005">
    <property type="protein sequence ID" value="RAL66798.1"/>
    <property type="molecule type" value="Genomic_DNA"/>
</dbReference>
<dbReference type="AlphaFoldDB" id="A0A395J3U8"/>
<organism evidence="2 3">
    <name type="scientific">Monilinia fructigena</name>
    <dbReference type="NCBI Taxonomy" id="38457"/>
    <lineage>
        <taxon>Eukaryota</taxon>
        <taxon>Fungi</taxon>
        <taxon>Dikarya</taxon>
        <taxon>Ascomycota</taxon>
        <taxon>Pezizomycotina</taxon>
        <taxon>Leotiomycetes</taxon>
        <taxon>Helotiales</taxon>
        <taxon>Sclerotiniaceae</taxon>
        <taxon>Monilinia</taxon>
    </lineage>
</organism>
<gene>
    <name evidence="2" type="ORF">DID88_007581</name>
</gene>
<proteinExistence type="predicted"/>
<accession>A0A395J3U8</accession>
<evidence type="ECO:0000313" key="3">
    <source>
        <dbReference type="Proteomes" id="UP000249056"/>
    </source>
</evidence>